<proteinExistence type="inferred from homology"/>
<dbReference type="InterPro" id="IPR032705">
    <property type="entry name" value="ORC4_C"/>
</dbReference>
<dbReference type="OMA" id="AFTFQRN"/>
<feature type="non-terminal residue" evidence="9">
    <location>
        <position position="419"/>
    </location>
</feature>
<evidence type="ECO:0000256" key="3">
    <source>
        <dbReference type="ARBA" id="ARBA00019083"/>
    </source>
</evidence>
<organism evidence="9 10">
    <name type="scientific">Stegodyphus mimosarum</name>
    <name type="common">African social velvet spider</name>
    <dbReference type="NCBI Taxonomy" id="407821"/>
    <lineage>
        <taxon>Eukaryota</taxon>
        <taxon>Metazoa</taxon>
        <taxon>Ecdysozoa</taxon>
        <taxon>Arthropoda</taxon>
        <taxon>Chelicerata</taxon>
        <taxon>Arachnida</taxon>
        <taxon>Araneae</taxon>
        <taxon>Araneomorphae</taxon>
        <taxon>Entelegynae</taxon>
        <taxon>Eresoidea</taxon>
        <taxon>Eresidae</taxon>
        <taxon>Stegodyphus</taxon>
    </lineage>
</organism>
<name>A0A087TLT4_STEMI</name>
<protein>
    <recommendedName>
        <fullName evidence="3">Origin recognition complex subunit 4</fullName>
    </recommendedName>
</protein>
<dbReference type="GO" id="GO:0003688">
    <property type="term" value="F:DNA replication origin binding"/>
    <property type="evidence" value="ECO:0007669"/>
    <property type="project" value="TreeGrafter"/>
</dbReference>
<keyword evidence="10" id="KW-1185">Reference proteome</keyword>
<dbReference type="PANTHER" id="PTHR12087:SF0">
    <property type="entry name" value="ORIGIN RECOGNITION COMPLEX SUBUNIT 4"/>
    <property type="match status" value="1"/>
</dbReference>
<dbReference type="InterPro" id="IPR003593">
    <property type="entry name" value="AAA+_ATPase"/>
</dbReference>
<evidence type="ECO:0000256" key="7">
    <source>
        <dbReference type="ARBA" id="ARBA00046777"/>
    </source>
</evidence>
<dbReference type="AlphaFoldDB" id="A0A087TLT4"/>
<dbReference type="CDD" id="cd00009">
    <property type="entry name" value="AAA"/>
    <property type="match status" value="1"/>
</dbReference>
<gene>
    <name evidence="9" type="ORF">X975_00827</name>
</gene>
<dbReference type="PIRSF" id="PIRSF007858">
    <property type="entry name" value="ORC4"/>
    <property type="match status" value="1"/>
</dbReference>
<dbReference type="SMART" id="SM00382">
    <property type="entry name" value="AAA"/>
    <property type="match status" value="1"/>
</dbReference>
<dbReference type="InterPro" id="IPR041664">
    <property type="entry name" value="AAA_16"/>
</dbReference>
<feature type="domain" description="AAA+ ATPase" evidence="8">
    <location>
        <begin position="49"/>
        <end position="204"/>
    </location>
</feature>
<dbReference type="PANTHER" id="PTHR12087">
    <property type="entry name" value="ORIGIN RECOGNITION COMPLEX SUBUNIT 4"/>
    <property type="match status" value="1"/>
</dbReference>
<evidence type="ECO:0000313" key="10">
    <source>
        <dbReference type="Proteomes" id="UP000054359"/>
    </source>
</evidence>
<dbReference type="GO" id="GO:0006270">
    <property type="term" value="P:DNA replication initiation"/>
    <property type="evidence" value="ECO:0007669"/>
    <property type="project" value="TreeGrafter"/>
</dbReference>
<evidence type="ECO:0000256" key="4">
    <source>
        <dbReference type="ARBA" id="ARBA00022705"/>
    </source>
</evidence>
<keyword evidence="5" id="KW-0238">DNA-binding</keyword>
<keyword evidence="4" id="KW-0235">DNA replication</keyword>
<comment type="similarity">
    <text evidence="2">Belongs to the ORC4 family.</text>
</comment>
<dbReference type="Gene3D" id="3.40.50.300">
    <property type="entry name" value="P-loop containing nucleotide triphosphate hydrolases"/>
    <property type="match status" value="1"/>
</dbReference>
<evidence type="ECO:0000313" key="9">
    <source>
        <dbReference type="EMBL" id="KFM66073.1"/>
    </source>
</evidence>
<evidence type="ECO:0000256" key="1">
    <source>
        <dbReference type="ARBA" id="ARBA00004123"/>
    </source>
</evidence>
<dbReference type="OrthoDB" id="343623at2759"/>
<sequence>MLSDPWEELCLKLRYQLKPYGYCGHLLQLLESKVHHLEDMIKRTALMSESNSVLIIGPRGSGKSALLEHVIDKSFESKLVKGNMLYVSLNGLIHTNDNLALTDIARQLKLNEIEDRPSGSFSEKLRILLSTLKSGTQATKSVLFVIDNFDLFCTHKNQTLLYNLFDVAQSQQTPICVVGMCSRPDVLQILENRVNSRFSHQKILLFQEITFEEYFEAAKTFLCLKKFSDKKFLNKWNAEVDNLLKDPSVKNILERRFNCSNTMRDLKELLALVVQNLKCSYPKLTAKDFERAYDQCCADSKSDLLLGLSLLEITLIIAMMHLTNIYDGEPFNFEIVYNEVSKYWSKRNWSIEKPVAMKAFEHLLELELVKPCHDSSSDVLKRFMPVRLLVDIDQVKETVEKYQNLPVSLKRWIESSIDV</sequence>
<comment type="subunit">
    <text evidence="7">Component of ORC, a complex composed of at least 6 subunits: ORC1, ORC2, ORC3, ORC4, ORC5 and ORC6. ORC is regulated in a cell-cycle dependent manner. It is sequentially assembled at the exit from anaphase of mitosis and disassembled as cells enter S phase. Interacts with DBF4. Interacts with POLQ.</text>
</comment>
<dbReference type="InterPro" id="IPR016527">
    <property type="entry name" value="ORC4"/>
</dbReference>
<accession>A0A087TLT4</accession>
<evidence type="ECO:0000259" key="8">
    <source>
        <dbReference type="SMART" id="SM00382"/>
    </source>
</evidence>
<keyword evidence="6" id="KW-0539">Nucleus</keyword>
<dbReference type="SUPFAM" id="SSF52540">
    <property type="entry name" value="P-loop containing nucleoside triphosphate hydrolases"/>
    <property type="match status" value="1"/>
</dbReference>
<comment type="subcellular location">
    <subcellularLocation>
        <location evidence="1">Nucleus</location>
    </subcellularLocation>
</comment>
<dbReference type="GO" id="GO:0005664">
    <property type="term" value="C:nuclear origin of replication recognition complex"/>
    <property type="evidence" value="ECO:0007669"/>
    <property type="project" value="TreeGrafter"/>
</dbReference>
<dbReference type="STRING" id="407821.A0A087TLT4"/>
<evidence type="ECO:0000256" key="2">
    <source>
        <dbReference type="ARBA" id="ARBA00005334"/>
    </source>
</evidence>
<dbReference type="InterPro" id="IPR027417">
    <property type="entry name" value="P-loop_NTPase"/>
</dbReference>
<reference evidence="9 10" key="1">
    <citation type="submission" date="2013-11" db="EMBL/GenBank/DDBJ databases">
        <title>Genome sequencing of Stegodyphus mimosarum.</title>
        <authorList>
            <person name="Bechsgaard J."/>
        </authorList>
    </citation>
    <scope>NUCLEOTIDE SEQUENCE [LARGE SCALE GENOMIC DNA]</scope>
</reference>
<dbReference type="Proteomes" id="UP000054359">
    <property type="component" value="Unassembled WGS sequence"/>
</dbReference>
<dbReference type="Pfam" id="PF14629">
    <property type="entry name" value="ORC4_C"/>
    <property type="match status" value="1"/>
</dbReference>
<evidence type="ECO:0000256" key="5">
    <source>
        <dbReference type="ARBA" id="ARBA00023125"/>
    </source>
</evidence>
<dbReference type="Pfam" id="PF13191">
    <property type="entry name" value="AAA_16"/>
    <property type="match status" value="1"/>
</dbReference>
<dbReference type="EMBL" id="KK115800">
    <property type="protein sequence ID" value="KFM66073.1"/>
    <property type="molecule type" value="Genomic_DNA"/>
</dbReference>
<evidence type="ECO:0000256" key="6">
    <source>
        <dbReference type="ARBA" id="ARBA00023242"/>
    </source>
</evidence>